<keyword evidence="3 5" id="KW-0378">Hydrolase</keyword>
<name>A0A7S9DV83_9ALTE</name>
<protein>
    <submittedName>
        <fullName evidence="5">TatD family hydrolase</fullName>
    </submittedName>
</protein>
<evidence type="ECO:0000256" key="4">
    <source>
        <dbReference type="PIRSR" id="PIRSR005902-1"/>
    </source>
</evidence>
<reference evidence="5 6" key="1">
    <citation type="submission" date="2020-11" db="EMBL/GenBank/DDBJ databases">
        <title>Complete genome sequence for Salinimonas sp. strain G2-b.</title>
        <authorList>
            <person name="Park S.-J."/>
        </authorList>
    </citation>
    <scope>NUCLEOTIDE SEQUENCE [LARGE SCALE GENOMIC DNA]</scope>
    <source>
        <strain evidence="5 6">G2-b</strain>
    </source>
</reference>
<organism evidence="5 6">
    <name type="scientific">Salinimonas marina</name>
    <dbReference type="NCBI Taxonomy" id="2785918"/>
    <lineage>
        <taxon>Bacteria</taxon>
        <taxon>Pseudomonadati</taxon>
        <taxon>Pseudomonadota</taxon>
        <taxon>Gammaproteobacteria</taxon>
        <taxon>Alteromonadales</taxon>
        <taxon>Alteromonadaceae</taxon>
        <taxon>Alteromonas/Salinimonas group</taxon>
        <taxon>Salinimonas</taxon>
    </lineage>
</organism>
<dbReference type="InterPro" id="IPR015991">
    <property type="entry name" value="TatD/YcfH-like"/>
</dbReference>
<dbReference type="SUPFAM" id="SSF51556">
    <property type="entry name" value="Metallo-dependent hydrolases"/>
    <property type="match status" value="1"/>
</dbReference>
<dbReference type="Pfam" id="PF01026">
    <property type="entry name" value="TatD_DNase"/>
    <property type="match status" value="1"/>
</dbReference>
<dbReference type="PIRSF" id="PIRSF005902">
    <property type="entry name" value="DNase_TatD"/>
    <property type="match status" value="1"/>
</dbReference>
<dbReference type="CDD" id="cd01310">
    <property type="entry name" value="TatD_DNAse"/>
    <property type="match status" value="1"/>
</dbReference>
<dbReference type="InterPro" id="IPR001130">
    <property type="entry name" value="TatD-like"/>
</dbReference>
<evidence type="ECO:0000313" key="6">
    <source>
        <dbReference type="Proteomes" id="UP000595095"/>
    </source>
</evidence>
<evidence type="ECO:0000256" key="2">
    <source>
        <dbReference type="ARBA" id="ARBA00022723"/>
    </source>
</evidence>
<feature type="binding site" evidence="4">
    <location>
        <position position="6"/>
    </location>
    <ligand>
        <name>a divalent metal cation</name>
        <dbReference type="ChEBI" id="CHEBI:60240"/>
        <label>1</label>
    </ligand>
</feature>
<dbReference type="GO" id="GO:0046872">
    <property type="term" value="F:metal ion binding"/>
    <property type="evidence" value="ECO:0007669"/>
    <property type="project" value="UniProtKB-KW"/>
</dbReference>
<dbReference type="InterPro" id="IPR018228">
    <property type="entry name" value="DNase_TatD-rel_CS"/>
</dbReference>
<comment type="similarity">
    <text evidence="1">Belongs to the metallo-dependent hydrolases superfamily. TatD-type hydrolase family.</text>
</comment>
<feature type="binding site" evidence="4">
    <location>
        <position position="152"/>
    </location>
    <ligand>
        <name>a divalent metal cation</name>
        <dbReference type="ChEBI" id="CHEBI:60240"/>
        <label>2</label>
    </ligand>
</feature>
<gene>
    <name evidence="5" type="ORF">IT774_09330</name>
</gene>
<proteinExistence type="inferred from homology"/>
<dbReference type="GO" id="GO:0005829">
    <property type="term" value="C:cytosol"/>
    <property type="evidence" value="ECO:0007669"/>
    <property type="project" value="TreeGrafter"/>
</dbReference>
<evidence type="ECO:0000256" key="3">
    <source>
        <dbReference type="ARBA" id="ARBA00022801"/>
    </source>
</evidence>
<feature type="binding site" evidence="4">
    <location>
        <position position="8"/>
    </location>
    <ligand>
        <name>a divalent metal cation</name>
        <dbReference type="ChEBI" id="CHEBI:60240"/>
        <label>1</label>
    </ligand>
</feature>
<feature type="binding site" evidence="4">
    <location>
        <position position="202"/>
    </location>
    <ligand>
        <name>a divalent metal cation</name>
        <dbReference type="ChEBI" id="CHEBI:60240"/>
        <label>1</label>
    </ligand>
</feature>
<sequence length="260" mass="29180">MFVDSHCHLDRLKMDEAQLQDTLNFARNRGVEHFLCVSVSVKDFDQMYAKVSQFDDVSVSCGVHPLHQEDACSYEALLEKAAKPEVVAVGETGLDYFYSADTKEVQQQSFVDHIKVANAVEKPLIIHTRDAREDTIAMLKEHKSPATKGVLHCFTESLEMARTAMEMDFYISISGIVTFNSAAELQEVVKEIPLERLLIETDSPWLAPVPHRGKQNQPGFVVEVAEFVADLKGVSVAELAQATTENFYRLFDRVQPSTQV</sequence>
<keyword evidence="6" id="KW-1185">Reference proteome</keyword>
<dbReference type="Gene3D" id="3.20.20.140">
    <property type="entry name" value="Metal-dependent hydrolases"/>
    <property type="match status" value="1"/>
</dbReference>
<dbReference type="PROSITE" id="PS01091">
    <property type="entry name" value="TATD_3"/>
    <property type="match status" value="1"/>
</dbReference>
<feature type="binding site" evidence="4">
    <location>
        <position position="91"/>
    </location>
    <ligand>
        <name>a divalent metal cation</name>
        <dbReference type="ChEBI" id="CHEBI:60240"/>
        <label>1</label>
    </ligand>
</feature>
<evidence type="ECO:0000313" key="5">
    <source>
        <dbReference type="EMBL" id="QPG04457.1"/>
    </source>
</evidence>
<dbReference type="InterPro" id="IPR032466">
    <property type="entry name" value="Metal_Hydrolase"/>
</dbReference>
<dbReference type="FunFam" id="3.20.20.140:FF:000005">
    <property type="entry name" value="TatD family hydrolase"/>
    <property type="match status" value="1"/>
</dbReference>
<evidence type="ECO:0000256" key="1">
    <source>
        <dbReference type="ARBA" id="ARBA00009275"/>
    </source>
</evidence>
<keyword evidence="2 4" id="KW-0479">Metal-binding</keyword>
<accession>A0A7S9DV83</accession>
<dbReference type="GO" id="GO:0016788">
    <property type="term" value="F:hydrolase activity, acting on ester bonds"/>
    <property type="evidence" value="ECO:0007669"/>
    <property type="project" value="InterPro"/>
</dbReference>
<dbReference type="Proteomes" id="UP000595095">
    <property type="component" value="Chromosome"/>
</dbReference>
<dbReference type="GO" id="GO:0004536">
    <property type="term" value="F:DNA nuclease activity"/>
    <property type="evidence" value="ECO:0007669"/>
    <property type="project" value="InterPro"/>
</dbReference>
<dbReference type="PANTHER" id="PTHR46124">
    <property type="entry name" value="D-AMINOACYL-TRNA DEACYLASE"/>
    <property type="match status" value="1"/>
</dbReference>
<feature type="binding site" evidence="4">
    <location>
        <position position="127"/>
    </location>
    <ligand>
        <name>a divalent metal cation</name>
        <dbReference type="ChEBI" id="CHEBI:60240"/>
        <label>2</label>
    </ligand>
</feature>
<dbReference type="PROSITE" id="PS01137">
    <property type="entry name" value="TATD_1"/>
    <property type="match status" value="1"/>
</dbReference>
<dbReference type="AlphaFoldDB" id="A0A7S9DV83"/>
<dbReference type="EMBL" id="CP064795">
    <property type="protein sequence ID" value="QPG04457.1"/>
    <property type="molecule type" value="Genomic_DNA"/>
</dbReference>
<dbReference type="KEGG" id="smaa:IT774_09330"/>
<dbReference type="PROSITE" id="PS01090">
    <property type="entry name" value="TATD_2"/>
    <property type="match status" value="1"/>
</dbReference>
<dbReference type="RefSeq" id="WP_195809553.1">
    <property type="nucleotide sequence ID" value="NZ_CP064795.1"/>
</dbReference>
<dbReference type="NCBIfam" id="TIGR00010">
    <property type="entry name" value="YchF/TatD family DNA exonuclease"/>
    <property type="match status" value="1"/>
</dbReference>
<dbReference type="PANTHER" id="PTHR46124:SF2">
    <property type="entry name" value="D-AMINOACYL-TRNA DEACYLASE"/>
    <property type="match status" value="1"/>
</dbReference>